<sequence length="677" mass="73322">MPSTQQENSTKAVGRTTTTAQRNPRESHFGFGLCTLLLAVSAAATEATATHANATAGASSSGFGSSSSSSGAPSFAYDRYLPDYMEDMFYDAFCYHEFFTSRTDCPANLEDLQSASKRLFAARTRKSSHGGKKSRKLDDDDEEDEEDDRLEVSSIGELLDAAQLHDITTSEEGASSVSPASIAMSSSSSQDDTSLVIMPPFSTSPSTSSAADIVSLILRDDFEDTAVATSLVPEWIANIRRVRDATRELLLRASALPSTADECVAEMFMRAIVCVPYNAATMGQSMNPNARSASSALIAQKSASSIASSSSAQQRGAVAPQLPAEETTTKSIVVEEKDSSATPNAATENDGVVHRLFFGQLRKEVSTEFVTFLLQNIMAVDVAKYIVKVEMHTSSSTAHARYQRNNNQNNSRPTAAASQSGATPAGRAKGCAWVDVRGTAVRDHILSFHKRLYLGDDTMMMEAAAASQQHHNDDSNTESHNNEYLLVVDDAHKEWLAAAASTWTNEEHWNRDALSKGSIVIEIPKQKSTDATTTAPTARNNKCQCQQQQQHHQYHDGISAYQRACGMHHAAAEFDSTTSHHYVSSHSDSSPATVVPSMSRAYFSKVTPQTTYDRVAASVTSSSSSAPYRSAAASSFDAGVQERFGGEADDASNQNVVAWRHHPYDWMYSRQQVKSSY</sequence>
<evidence type="ECO:0000313" key="2">
    <source>
        <dbReference type="EMBL" id="CUG86928.1"/>
    </source>
</evidence>
<name>A0A0S4J994_BODSA</name>
<dbReference type="EMBL" id="CYKH01001406">
    <property type="protein sequence ID" value="CUG86928.1"/>
    <property type="molecule type" value="Genomic_DNA"/>
</dbReference>
<feature type="compositionally biased region" description="Acidic residues" evidence="1">
    <location>
        <begin position="139"/>
        <end position="149"/>
    </location>
</feature>
<feature type="compositionally biased region" description="Polar residues" evidence="1">
    <location>
        <begin position="411"/>
        <end position="422"/>
    </location>
</feature>
<feature type="region of interest" description="Disordered" evidence="1">
    <location>
        <begin position="404"/>
        <end position="426"/>
    </location>
</feature>
<feature type="region of interest" description="Disordered" evidence="1">
    <location>
        <begin position="123"/>
        <end position="151"/>
    </location>
</feature>
<feature type="region of interest" description="Disordered" evidence="1">
    <location>
        <begin position="1"/>
        <end position="24"/>
    </location>
</feature>
<feature type="compositionally biased region" description="Low complexity" evidence="1">
    <location>
        <begin position="174"/>
        <end position="189"/>
    </location>
</feature>
<dbReference type="Proteomes" id="UP000051952">
    <property type="component" value="Unassembled WGS sequence"/>
</dbReference>
<proteinExistence type="predicted"/>
<protein>
    <submittedName>
        <fullName evidence="2">Uncharacterized protein</fullName>
    </submittedName>
</protein>
<feature type="compositionally biased region" description="Basic residues" evidence="1">
    <location>
        <begin position="123"/>
        <end position="135"/>
    </location>
</feature>
<feature type="region of interest" description="Disordered" evidence="1">
    <location>
        <begin position="308"/>
        <end position="346"/>
    </location>
</feature>
<evidence type="ECO:0000256" key="1">
    <source>
        <dbReference type="SAM" id="MobiDB-lite"/>
    </source>
</evidence>
<evidence type="ECO:0000313" key="3">
    <source>
        <dbReference type="Proteomes" id="UP000051952"/>
    </source>
</evidence>
<dbReference type="AlphaFoldDB" id="A0A0S4J994"/>
<accession>A0A0S4J994</accession>
<reference evidence="3" key="1">
    <citation type="submission" date="2015-09" db="EMBL/GenBank/DDBJ databases">
        <authorList>
            <consortium name="Pathogen Informatics"/>
        </authorList>
    </citation>
    <scope>NUCLEOTIDE SEQUENCE [LARGE SCALE GENOMIC DNA]</scope>
    <source>
        <strain evidence="3">Lake Konstanz</strain>
    </source>
</reference>
<feature type="compositionally biased region" description="Polar residues" evidence="1">
    <location>
        <begin position="1"/>
        <end position="22"/>
    </location>
</feature>
<organism evidence="2 3">
    <name type="scientific">Bodo saltans</name>
    <name type="common">Flagellated protozoan</name>
    <dbReference type="NCBI Taxonomy" id="75058"/>
    <lineage>
        <taxon>Eukaryota</taxon>
        <taxon>Discoba</taxon>
        <taxon>Euglenozoa</taxon>
        <taxon>Kinetoplastea</taxon>
        <taxon>Metakinetoplastina</taxon>
        <taxon>Eubodonida</taxon>
        <taxon>Bodonidae</taxon>
        <taxon>Bodo</taxon>
    </lineage>
</organism>
<feature type="region of interest" description="Disordered" evidence="1">
    <location>
        <begin position="169"/>
        <end position="193"/>
    </location>
</feature>
<gene>
    <name evidence="2" type="ORF">BSAL_00825</name>
</gene>
<keyword evidence="3" id="KW-1185">Reference proteome</keyword>
<dbReference type="VEuPathDB" id="TriTrypDB:BSAL_00825"/>